<dbReference type="Pfam" id="PF08395">
    <property type="entry name" value="7tm_7"/>
    <property type="match status" value="1"/>
</dbReference>
<dbReference type="AlphaFoldDB" id="A0A4C1XFJ4"/>
<evidence type="ECO:0008006" key="9">
    <source>
        <dbReference type="Google" id="ProtNLM"/>
    </source>
</evidence>
<feature type="transmembrane region" description="Helical" evidence="6">
    <location>
        <begin position="16"/>
        <end position="35"/>
    </location>
</feature>
<gene>
    <name evidence="7" type="ORF">EVAR_48568_1</name>
</gene>
<keyword evidence="3 6" id="KW-0812">Transmembrane</keyword>
<keyword evidence="8" id="KW-1185">Reference proteome</keyword>
<evidence type="ECO:0000256" key="4">
    <source>
        <dbReference type="ARBA" id="ARBA00022989"/>
    </source>
</evidence>
<evidence type="ECO:0000256" key="6">
    <source>
        <dbReference type="SAM" id="Phobius"/>
    </source>
</evidence>
<keyword evidence="2" id="KW-1003">Cell membrane</keyword>
<sequence length="147" mass="17309">MNVKNAFPAPGRVRKMYCVTICGVISVTYFVLLNYHVNIYHHFTENIFILLCNTFFILLMPSIPGIVVEQTAGEVDKIKLLLLEYTVQNINDREKKEARLFLRYLHQRIFRVRVWRTFTIDVKLPIGLISLFTTYLIVLIQLSHLYD</sequence>
<reference evidence="7 8" key="1">
    <citation type="journal article" date="2019" name="Commun. Biol.">
        <title>The bagworm genome reveals a unique fibroin gene that provides high tensile strength.</title>
        <authorList>
            <person name="Kono N."/>
            <person name="Nakamura H."/>
            <person name="Ohtoshi R."/>
            <person name="Tomita M."/>
            <person name="Numata K."/>
            <person name="Arakawa K."/>
        </authorList>
    </citation>
    <scope>NUCLEOTIDE SEQUENCE [LARGE SCALE GENOMIC DNA]</scope>
</reference>
<evidence type="ECO:0000256" key="2">
    <source>
        <dbReference type="ARBA" id="ARBA00022475"/>
    </source>
</evidence>
<comment type="subcellular location">
    <subcellularLocation>
        <location evidence="1">Cell membrane</location>
        <topology evidence="1">Multi-pass membrane protein</topology>
    </subcellularLocation>
</comment>
<dbReference type="OrthoDB" id="7477935at2759"/>
<dbReference type="Proteomes" id="UP000299102">
    <property type="component" value="Unassembled WGS sequence"/>
</dbReference>
<feature type="transmembrane region" description="Helical" evidence="6">
    <location>
        <begin position="126"/>
        <end position="146"/>
    </location>
</feature>
<name>A0A4C1XFJ4_EUMVA</name>
<evidence type="ECO:0000256" key="5">
    <source>
        <dbReference type="ARBA" id="ARBA00023136"/>
    </source>
</evidence>
<evidence type="ECO:0000313" key="8">
    <source>
        <dbReference type="Proteomes" id="UP000299102"/>
    </source>
</evidence>
<dbReference type="EMBL" id="BGZK01000803">
    <property type="protein sequence ID" value="GBP61069.1"/>
    <property type="molecule type" value="Genomic_DNA"/>
</dbReference>
<evidence type="ECO:0000313" key="7">
    <source>
        <dbReference type="EMBL" id="GBP61069.1"/>
    </source>
</evidence>
<dbReference type="GO" id="GO:0005886">
    <property type="term" value="C:plasma membrane"/>
    <property type="evidence" value="ECO:0007669"/>
    <property type="project" value="UniProtKB-SubCell"/>
</dbReference>
<keyword evidence="4 6" id="KW-1133">Transmembrane helix</keyword>
<evidence type="ECO:0000256" key="1">
    <source>
        <dbReference type="ARBA" id="ARBA00004651"/>
    </source>
</evidence>
<dbReference type="InterPro" id="IPR013604">
    <property type="entry name" value="7TM_chemorcpt"/>
</dbReference>
<feature type="transmembrane region" description="Helical" evidence="6">
    <location>
        <begin position="47"/>
        <end position="68"/>
    </location>
</feature>
<proteinExistence type="predicted"/>
<organism evidence="7 8">
    <name type="scientific">Eumeta variegata</name>
    <name type="common">Bagworm moth</name>
    <name type="synonym">Eumeta japonica</name>
    <dbReference type="NCBI Taxonomy" id="151549"/>
    <lineage>
        <taxon>Eukaryota</taxon>
        <taxon>Metazoa</taxon>
        <taxon>Ecdysozoa</taxon>
        <taxon>Arthropoda</taxon>
        <taxon>Hexapoda</taxon>
        <taxon>Insecta</taxon>
        <taxon>Pterygota</taxon>
        <taxon>Neoptera</taxon>
        <taxon>Endopterygota</taxon>
        <taxon>Lepidoptera</taxon>
        <taxon>Glossata</taxon>
        <taxon>Ditrysia</taxon>
        <taxon>Tineoidea</taxon>
        <taxon>Psychidae</taxon>
        <taxon>Oiketicinae</taxon>
        <taxon>Eumeta</taxon>
    </lineage>
</organism>
<protein>
    <recommendedName>
        <fullName evidence="9">Gustatory receptor</fullName>
    </recommendedName>
</protein>
<accession>A0A4C1XFJ4</accession>
<evidence type="ECO:0000256" key="3">
    <source>
        <dbReference type="ARBA" id="ARBA00022692"/>
    </source>
</evidence>
<dbReference type="GO" id="GO:0050909">
    <property type="term" value="P:sensory perception of taste"/>
    <property type="evidence" value="ECO:0007669"/>
    <property type="project" value="InterPro"/>
</dbReference>
<keyword evidence="5 6" id="KW-0472">Membrane</keyword>
<comment type="caution">
    <text evidence="7">The sequence shown here is derived from an EMBL/GenBank/DDBJ whole genome shotgun (WGS) entry which is preliminary data.</text>
</comment>